<feature type="transmembrane region" description="Helical" evidence="6">
    <location>
        <begin position="223"/>
        <end position="241"/>
    </location>
</feature>
<feature type="transmembrane region" description="Helical" evidence="6">
    <location>
        <begin position="308"/>
        <end position="331"/>
    </location>
</feature>
<evidence type="ECO:0000256" key="5">
    <source>
        <dbReference type="ARBA" id="ARBA00023136"/>
    </source>
</evidence>
<feature type="transmembrane region" description="Helical" evidence="6">
    <location>
        <begin position="82"/>
        <end position="104"/>
    </location>
</feature>
<comment type="subcellular location">
    <subcellularLocation>
        <location evidence="1">Cell membrane</location>
        <topology evidence="1">Multi-pass membrane protein</topology>
    </subcellularLocation>
</comment>
<feature type="transmembrane region" description="Helical" evidence="6">
    <location>
        <begin position="374"/>
        <end position="393"/>
    </location>
</feature>
<dbReference type="InterPro" id="IPR050833">
    <property type="entry name" value="Poly_Biosynth_Transport"/>
</dbReference>
<dbReference type="PANTHER" id="PTHR30250:SF26">
    <property type="entry name" value="PSMA PROTEIN"/>
    <property type="match status" value="1"/>
</dbReference>
<organism evidence="7 8">
    <name type="scientific">Comamonas testosteroni</name>
    <name type="common">Pseudomonas testosteroni</name>
    <dbReference type="NCBI Taxonomy" id="285"/>
    <lineage>
        <taxon>Bacteria</taxon>
        <taxon>Pseudomonadati</taxon>
        <taxon>Pseudomonadota</taxon>
        <taxon>Betaproteobacteria</taxon>
        <taxon>Burkholderiales</taxon>
        <taxon>Comamonadaceae</taxon>
        <taxon>Comamonas</taxon>
    </lineage>
</organism>
<dbReference type="GO" id="GO:0005886">
    <property type="term" value="C:plasma membrane"/>
    <property type="evidence" value="ECO:0007669"/>
    <property type="project" value="UniProtKB-SubCell"/>
</dbReference>
<keyword evidence="2" id="KW-1003">Cell membrane</keyword>
<dbReference type="OrthoDB" id="8766744at2"/>
<feature type="transmembrane region" description="Helical" evidence="6">
    <location>
        <begin position="7"/>
        <end position="29"/>
    </location>
</feature>
<feature type="transmembrane region" description="Helical" evidence="6">
    <location>
        <begin position="41"/>
        <end position="61"/>
    </location>
</feature>
<dbReference type="CDD" id="cd13128">
    <property type="entry name" value="MATE_Wzx_like"/>
    <property type="match status" value="1"/>
</dbReference>
<dbReference type="Proteomes" id="UP000261948">
    <property type="component" value="Unassembled WGS sequence"/>
</dbReference>
<evidence type="ECO:0000256" key="6">
    <source>
        <dbReference type="SAM" id="Phobius"/>
    </source>
</evidence>
<accession>A0A373FRB9</accession>
<protein>
    <submittedName>
        <fullName evidence="7">Flippase</fullName>
    </submittedName>
</protein>
<evidence type="ECO:0000256" key="4">
    <source>
        <dbReference type="ARBA" id="ARBA00022989"/>
    </source>
</evidence>
<sequence length="428" mass="47532">MSIKRNTIWNLAGAGVPLIFASFCIPFVIGRIGVERFGVLTIVWVLIGYFSLFDFGLGRALTQRISSALARDERQEIPDIAFNGIVFTLLTGLVGGLVLAVLAYPLAYHWLNISASLQADACNSFLLSTFGILLTTVSNGFRGVLEAYEDFRNANILKIALGIANFVTPALSVILFGNDVATMVIILVLFRLLVTFFYYLQVEKNVQVGWRQRKFSFHTIKDMLSFGAWMTVTNIISPIMVNFDRFFISNILGGAMVAFYTVPFEIIVRILILPMALTTTLFPRFAATLQNDRREALHIYFNSFKLTALVLGALCLSGILIAKTGLTFWLGEDFSEKSTLVCRILLVGVFFNGIALVPYSLIQASGNSKITAQVHLMELICYVPLLICMIHQFSIVGAAVAWTARVFVDFCILFFVSLKMGFSFKGIE</sequence>
<evidence type="ECO:0000256" key="1">
    <source>
        <dbReference type="ARBA" id="ARBA00004651"/>
    </source>
</evidence>
<gene>
    <name evidence="7" type="ORF">DZC30_06070</name>
</gene>
<proteinExistence type="predicted"/>
<keyword evidence="3 6" id="KW-0812">Transmembrane</keyword>
<keyword evidence="5 6" id="KW-0472">Membrane</keyword>
<dbReference type="Pfam" id="PF01943">
    <property type="entry name" value="Polysacc_synt"/>
    <property type="match status" value="1"/>
</dbReference>
<dbReference type="PANTHER" id="PTHR30250">
    <property type="entry name" value="PST FAMILY PREDICTED COLANIC ACID TRANSPORTER"/>
    <property type="match status" value="1"/>
</dbReference>
<feature type="transmembrane region" description="Helical" evidence="6">
    <location>
        <begin position="183"/>
        <end position="202"/>
    </location>
</feature>
<reference evidence="7 8" key="1">
    <citation type="submission" date="2018-08" db="EMBL/GenBank/DDBJ databases">
        <title>Comamonas testosteroni strain SWCO2.</title>
        <authorList>
            <person name="Jiang N."/>
            <person name="Zhang X.Z."/>
        </authorList>
    </citation>
    <scope>NUCLEOTIDE SEQUENCE [LARGE SCALE GENOMIC DNA]</scope>
    <source>
        <strain evidence="7 8">SWCO2</strain>
    </source>
</reference>
<evidence type="ECO:0000256" key="3">
    <source>
        <dbReference type="ARBA" id="ARBA00022692"/>
    </source>
</evidence>
<dbReference type="EMBL" id="QURR01000005">
    <property type="protein sequence ID" value="RGE46045.1"/>
    <property type="molecule type" value="Genomic_DNA"/>
</dbReference>
<evidence type="ECO:0000313" key="8">
    <source>
        <dbReference type="Proteomes" id="UP000261948"/>
    </source>
</evidence>
<feature type="transmembrane region" description="Helical" evidence="6">
    <location>
        <begin position="156"/>
        <end position="177"/>
    </location>
</feature>
<feature type="transmembrane region" description="Helical" evidence="6">
    <location>
        <begin position="399"/>
        <end position="418"/>
    </location>
</feature>
<feature type="transmembrane region" description="Helical" evidence="6">
    <location>
        <begin position="343"/>
        <end position="362"/>
    </location>
</feature>
<comment type="caution">
    <text evidence="7">The sequence shown here is derived from an EMBL/GenBank/DDBJ whole genome shotgun (WGS) entry which is preliminary data.</text>
</comment>
<dbReference type="AlphaFoldDB" id="A0A373FRB9"/>
<evidence type="ECO:0000256" key="2">
    <source>
        <dbReference type="ARBA" id="ARBA00022475"/>
    </source>
</evidence>
<keyword evidence="4 6" id="KW-1133">Transmembrane helix</keyword>
<dbReference type="InterPro" id="IPR002797">
    <property type="entry name" value="Polysacc_synth"/>
</dbReference>
<feature type="transmembrane region" description="Helical" evidence="6">
    <location>
        <begin position="124"/>
        <end position="144"/>
    </location>
</feature>
<name>A0A373FRB9_COMTE</name>
<evidence type="ECO:0000313" key="7">
    <source>
        <dbReference type="EMBL" id="RGE46045.1"/>
    </source>
</evidence>
<keyword evidence="8" id="KW-1185">Reference proteome</keyword>